<dbReference type="AlphaFoldDB" id="A0A8T2V0V7"/>
<feature type="repeat" description="PPR" evidence="2">
    <location>
        <begin position="632"/>
        <end position="666"/>
    </location>
</feature>
<dbReference type="InterPro" id="IPR011990">
    <property type="entry name" value="TPR-like_helical_dom_sf"/>
</dbReference>
<dbReference type="InterPro" id="IPR002885">
    <property type="entry name" value="PPR_rpt"/>
</dbReference>
<dbReference type="Proteomes" id="UP000825935">
    <property type="component" value="Chromosome 3"/>
</dbReference>
<keyword evidence="1" id="KW-0677">Repeat</keyword>
<dbReference type="Pfam" id="PF13041">
    <property type="entry name" value="PPR_2"/>
    <property type="match status" value="3"/>
</dbReference>
<feature type="repeat" description="PPR" evidence="2">
    <location>
        <begin position="328"/>
        <end position="362"/>
    </location>
</feature>
<dbReference type="EMBL" id="CM035408">
    <property type="protein sequence ID" value="KAH7440750.1"/>
    <property type="molecule type" value="Genomic_DNA"/>
</dbReference>
<dbReference type="PROSITE" id="PS51375">
    <property type="entry name" value="PPR"/>
    <property type="match status" value="6"/>
</dbReference>
<protein>
    <recommendedName>
        <fullName evidence="5">Pentatricopeptide repeat-containing protein</fullName>
    </recommendedName>
</protein>
<dbReference type="PANTHER" id="PTHR47926:SF347">
    <property type="entry name" value="PENTATRICOPEPTIDE REPEAT-CONTAINING PROTEIN"/>
    <property type="match status" value="1"/>
</dbReference>
<evidence type="ECO:0000313" key="3">
    <source>
        <dbReference type="EMBL" id="KAH7440750.1"/>
    </source>
</evidence>
<evidence type="ECO:0008006" key="5">
    <source>
        <dbReference type="Google" id="ProtNLM"/>
    </source>
</evidence>
<dbReference type="FunFam" id="1.25.40.10:FF:000031">
    <property type="entry name" value="Pentatricopeptide repeat-containing protein mitochondrial"/>
    <property type="match status" value="2"/>
</dbReference>
<dbReference type="OMA" id="HTWISTA"/>
<evidence type="ECO:0000313" key="4">
    <source>
        <dbReference type="Proteomes" id="UP000825935"/>
    </source>
</evidence>
<dbReference type="PANTHER" id="PTHR47926">
    <property type="entry name" value="PENTATRICOPEPTIDE REPEAT-CONTAINING PROTEIN"/>
    <property type="match status" value="1"/>
</dbReference>
<dbReference type="GO" id="GO:0003723">
    <property type="term" value="F:RNA binding"/>
    <property type="evidence" value="ECO:0007669"/>
    <property type="project" value="InterPro"/>
</dbReference>
<sequence length="784" mass="87817">MVFCYALPNRAQCLMRSLCRQRRDGLLCSYGGKVVYTTEGSLYNLMDKTKIRPTKSLCYNTIYSPLLHNCIEEKSWTNGKQIYNHMIIDGCQLNPLLGNLLLEMYLSCGCVKDAKKLFDTLHSKNLGTWITLFRGYVSYDRWEESLSLFWKMWRDGVMPNSYIFVILFQTCAQLLDLEDGKVIFSCLVKSGCKLTRSVASSLVSMYTKCGCVSDAQSVFDRVSSRNVILWSAMLAGYAHQGQPKVAIESFWEMQNDNGIQPNEIVCITILKACSMLGSHDEGRKVHDCVLRNSFDLTLSVVNTLIDMYAKCGCLTDARSVFNNIPQPDLISWSAMIAGYGESGNILESFKLYSLMESRGMHANEITFLNLLKGCGCIEHVDKARQVHACVIKHGFLLNGCLENALVDVYAKCGVLEDACYVFWKLSVRNVVSWSTLITGHTNHGLHKEALLYFNLMLDCGVQPNATTFVGAIKAIADLENIEDGRCIHFALTQDGLETEFYVVSALVDMYGKCGAVKDARRVFDCMPQRNIIVWSTIISCYTQQTTAEEAIELFCRMQREKVQPDEIILVSIFKVCTMLGMLEQGRHIHNYSLDMGIAKDSSFLASTLIDMYTRCGSLIDARGIFDLIKMRDTPLWNAMMSGYAQYGLPLEAFRLFSEMWDQDVPANHVTFVGLLSACSHAGLLHAGLQVFNWVSLDCPFSETTEQCACLVDLLGRVGCQTQAVAFVQEMPFQPDVTIWLSLVGVCRLNCNLELAIVGVKNLLEIEPGNAAVLVLLSNIVYEVD</sequence>
<keyword evidence="4" id="KW-1185">Reference proteome</keyword>
<accession>A0A8T2V0V7</accession>
<proteinExistence type="predicted"/>
<feature type="repeat" description="PPR" evidence="2">
    <location>
        <begin position="429"/>
        <end position="463"/>
    </location>
</feature>
<comment type="caution">
    <text evidence="3">The sequence shown here is derived from an EMBL/GenBank/DDBJ whole genome shotgun (WGS) entry which is preliminary data.</text>
</comment>
<feature type="repeat" description="PPR" evidence="2">
    <location>
        <begin position="226"/>
        <end position="261"/>
    </location>
</feature>
<dbReference type="OrthoDB" id="1882346at2759"/>
<name>A0A8T2V0V7_CERRI</name>
<dbReference type="FunFam" id="1.25.40.10:FF:000158">
    <property type="entry name" value="pentatricopeptide repeat-containing protein At2g33680"/>
    <property type="match status" value="1"/>
</dbReference>
<dbReference type="Gene3D" id="1.25.40.10">
    <property type="entry name" value="Tetratricopeptide repeat domain"/>
    <property type="match status" value="6"/>
</dbReference>
<feature type="repeat" description="PPR" evidence="2">
    <location>
        <begin position="125"/>
        <end position="159"/>
    </location>
</feature>
<dbReference type="GO" id="GO:0048731">
    <property type="term" value="P:system development"/>
    <property type="evidence" value="ECO:0007669"/>
    <property type="project" value="UniProtKB-ARBA"/>
</dbReference>
<feature type="repeat" description="PPR" evidence="2">
    <location>
        <begin position="530"/>
        <end position="564"/>
    </location>
</feature>
<reference evidence="3" key="1">
    <citation type="submission" date="2021-08" db="EMBL/GenBank/DDBJ databases">
        <title>WGS assembly of Ceratopteris richardii.</title>
        <authorList>
            <person name="Marchant D.B."/>
            <person name="Chen G."/>
            <person name="Jenkins J."/>
            <person name="Shu S."/>
            <person name="Leebens-Mack J."/>
            <person name="Grimwood J."/>
            <person name="Schmutz J."/>
            <person name="Soltis P."/>
            <person name="Soltis D."/>
            <person name="Chen Z.-H."/>
        </authorList>
    </citation>
    <scope>NUCLEOTIDE SEQUENCE</scope>
    <source>
        <strain evidence="3">Whitten #5841</strain>
        <tissue evidence="3">Leaf</tissue>
    </source>
</reference>
<organism evidence="3 4">
    <name type="scientific">Ceratopteris richardii</name>
    <name type="common">Triangle waterfern</name>
    <dbReference type="NCBI Taxonomy" id="49495"/>
    <lineage>
        <taxon>Eukaryota</taxon>
        <taxon>Viridiplantae</taxon>
        <taxon>Streptophyta</taxon>
        <taxon>Embryophyta</taxon>
        <taxon>Tracheophyta</taxon>
        <taxon>Polypodiopsida</taxon>
        <taxon>Polypodiidae</taxon>
        <taxon>Polypodiales</taxon>
        <taxon>Pteridineae</taxon>
        <taxon>Pteridaceae</taxon>
        <taxon>Parkerioideae</taxon>
        <taxon>Ceratopteris</taxon>
    </lineage>
</organism>
<evidence type="ECO:0000256" key="2">
    <source>
        <dbReference type="PROSITE-ProRule" id="PRU00708"/>
    </source>
</evidence>
<gene>
    <name evidence="3" type="ORF">KP509_03G008600</name>
</gene>
<dbReference type="InterPro" id="IPR046960">
    <property type="entry name" value="PPR_At4g14850-like_plant"/>
</dbReference>
<dbReference type="FunFam" id="1.25.40.10:FF:000436">
    <property type="entry name" value="Pentatricopeptide repeat-containing protein At5g39350 family"/>
    <property type="match status" value="1"/>
</dbReference>
<dbReference type="FunFam" id="1.25.40.10:FF:000073">
    <property type="entry name" value="Pentatricopeptide repeat-containing protein chloroplastic"/>
    <property type="match status" value="1"/>
</dbReference>
<dbReference type="NCBIfam" id="TIGR00756">
    <property type="entry name" value="PPR"/>
    <property type="match status" value="4"/>
</dbReference>
<dbReference type="GO" id="GO:0009451">
    <property type="term" value="P:RNA modification"/>
    <property type="evidence" value="ECO:0007669"/>
    <property type="project" value="InterPro"/>
</dbReference>
<dbReference type="Pfam" id="PF01535">
    <property type="entry name" value="PPR"/>
    <property type="match status" value="7"/>
</dbReference>
<evidence type="ECO:0000256" key="1">
    <source>
        <dbReference type="ARBA" id="ARBA00022737"/>
    </source>
</evidence>